<evidence type="ECO:0000313" key="8">
    <source>
        <dbReference type="EMBL" id="CAB3898454.1"/>
    </source>
</evidence>
<keyword evidence="9" id="KW-1185">Reference proteome</keyword>
<keyword evidence="4 7" id="KW-0812">Transmembrane</keyword>
<dbReference type="InterPro" id="IPR050833">
    <property type="entry name" value="Poly_Biosynth_Transport"/>
</dbReference>
<dbReference type="PANTHER" id="PTHR30250:SF10">
    <property type="entry name" value="LIPOPOLYSACCHARIDE BIOSYNTHESIS PROTEIN WZXC"/>
    <property type="match status" value="1"/>
</dbReference>
<evidence type="ECO:0000313" key="9">
    <source>
        <dbReference type="Proteomes" id="UP000494272"/>
    </source>
</evidence>
<dbReference type="EMBL" id="CADIKW010000010">
    <property type="protein sequence ID" value="CAB3898454.1"/>
    <property type="molecule type" value="Genomic_DNA"/>
</dbReference>
<dbReference type="Proteomes" id="UP000494272">
    <property type="component" value="Unassembled WGS sequence"/>
</dbReference>
<protein>
    <submittedName>
        <fullName evidence="8">Uncharacterized protein</fullName>
    </submittedName>
</protein>
<organism evidence="8 9">
    <name type="scientific">Achromobacter dolens</name>
    <dbReference type="NCBI Taxonomy" id="1287738"/>
    <lineage>
        <taxon>Bacteria</taxon>
        <taxon>Pseudomonadati</taxon>
        <taxon>Pseudomonadota</taxon>
        <taxon>Betaproteobacteria</taxon>
        <taxon>Burkholderiales</taxon>
        <taxon>Alcaligenaceae</taxon>
        <taxon>Achromobacter</taxon>
    </lineage>
</organism>
<keyword evidence="6 7" id="KW-0472">Membrane</keyword>
<dbReference type="PANTHER" id="PTHR30250">
    <property type="entry name" value="PST FAMILY PREDICTED COLANIC ACID TRANSPORTER"/>
    <property type="match status" value="1"/>
</dbReference>
<feature type="transmembrane region" description="Helical" evidence="7">
    <location>
        <begin position="387"/>
        <end position="409"/>
    </location>
</feature>
<comment type="subcellular location">
    <subcellularLocation>
        <location evidence="1">Cell membrane</location>
        <topology evidence="1">Multi-pass membrane protein</topology>
    </subcellularLocation>
</comment>
<feature type="transmembrane region" description="Helical" evidence="7">
    <location>
        <begin position="149"/>
        <end position="167"/>
    </location>
</feature>
<evidence type="ECO:0000256" key="1">
    <source>
        <dbReference type="ARBA" id="ARBA00004651"/>
    </source>
</evidence>
<feature type="transmembrane region" description="Helical" evidence="7">
    <location>
        <begin position="12"/>
        <end position="36"/>
    </location>
</feature>
<proteinExistence type="inferred from homology"/>
<evidence type="ECO:0000256" key="5">
    <source>
        <dbReference type="ARBA" id="ARBA00022989"/>
    </source>
</evidence>
<evidence type="ECO:0000256" key="7">
    <source>
        <dbReference type="SAM" id="Phobius"/>
    </source>
</evidence>
<dbReference type="GO" id="GO:0005886">
    <property type="term" value="C:plasma membrane"/>
    <property type="evidence" value="ECO:0007669"/>
    <property type="project" value="UniProtKB-SubCell"/>
</dbReference>
<feature type="transmembrane region" description="Helical" evidence="7">
    <location>
        <begin position="335"/>
        <end position="356"/>
    </location>
</feature>
<feature type="transmembrane region" description="Helical" evidence="7">
    <location>
        <begin position="363"/>
        <end position="381"/>
    </location>
</feature>
<feature type="transmembrane region" description="Helical" evidence="7">
    <location>
        <begin position="299"/>
        <end position="323"/>
    </location>
</feature>
<sequence>MRFLSGEFFQRVIRVFLGTLGAQAITIGSMLVLVRLYSPAEMGHFNVWISFVTIGVVVATGRYELAMFAIKSEHEARDLVKLIGHVAFWFALASGGVLFVLDWMSDMAPVAVVSFLPALVVAIFFMALQKTFGNVLVLHRQFSRLGLSRLAAAASVALLQFAGAWVLSGSAGLIYGQTLGIMLGTALLLMLIDRQWLASCMKGKRRAMWRAARQYAQFPKFSLPSDLINTLVSQLPLILMSSRYGADVVGWYGMTTRAMAAPISLLSNSVLDVFKEQAARDYREKGNCRDIYRRTFITLALIALPPFAALWLFSEVLFGFVFGEAWRQSGVYARLLIPMFYMGFIASPLGYTIYIAQKQHYDLAWQIGALMVALASFLLPSTPERSIGIFSISYAGMYAIYLAMSYYFSRNPKGSASTK</sequence>
<dbReference type="AlphaFoldDB" id="A0A6S7E6X0"/>
<gene>
    <name evidence="8" type="ORF">LMG26841_04350</name>
</gene>
<evidence type="ECO:0000256" key="3">
    <source>
        <dbReference type="ARBA" id="ARBA00022475"/>
    </source>
</evidence>
<keyword evidence="3" id="KW-1003">Cell membrane</keyword>
<feature type="transmembrane region" description="Helical" evidence="7">
    <location>
        <begin position="82"/>
        <end position="101"/>
    </location>
</feature>
<feature type="transmembrane region" description="Helical" evidence="7">
    <location>
        <begin position="48"/>
        <end position="70"/>
    </location>
</feature>
<accession>A0A6S7E6X0</accession>
<comment type="similarity">
    <text evidence="2">Belongs to the polysaccharide synthase family.</text>
</comment>
<dbReference type="GeneID" id="94357894"/>
<evidence type="ECO:0000256" key="6">
    <source>
        <dbReference type="ARBA" id="ARBA00023136"/>
    </source>
</evidence>
<evidence type="ECO:0000256" key="2">
    <source>
        <dbReference type="ARBA" id="ARBA00007430"/>
    </source>
</evidence>
<evidence type="ECO:0000256" key="4">
    <source>
        <dbReference type="ARBA" id="ARBA00022692"/>
    </source>
</evidence>
<feature type="transmembrane region" description="Helical" evidence="7">
    <location>
        <begin position="107"/>
        <end position="128"/>
    </location>
</feature>
<feature type="transmembrane region" description="Helical" evidence="7">
    <location>
        <begin position="173"/>
        <end position="192"/>
    </location>
</feature>
<reference evidence="8 9" key="1">
    <citation type="submission" date="2020-04" db="EMBL/GenBank/DDBJ databases">
        <authorList>
            <person name="De Canck E."/>
        </authorList>
    </citation>
    <scope>NUCLEOTIDE SEQUENCE [LARGE SCALE GENOMIC DNA]</scope>
    <source>
        <strain evidence="8 9">LMG 26841</strain>
    </source>
</reference>
<dbReference type="RefSeq" id="WP_162876574.1">
    <property type="nucleotide sequence ID" value="NZ_CADIKW010000010.1"/>
</dbReference>
<name>A0A6S7E6X0_9BURK</name>
<keyword evidence="5 7" id="KW-1133">Transmembrane helix</keyword>
<dbReference type="Pfam" id="PF13440">
    <property type="entry name" value="Polysacc_synt_3"/>
    <property type="match status" value="1"/>
</dbReference>